<reference evidence="3 4" key="1">
    <citation type="submission" date="2019-11" db="EMBL/GenBank/DDBJ databases">
        <title>Acidiferrimicrobium australis gen. nov., sp. nov., an acidophilic and obligately heterotrophic, member of the Actinobacteria that catalyses dissimilatory oxido- reduction of iron isolated from metal-rich acidic water in Chile.</title>
        <authorList>
            <person name="Gonzalez D."/>
            <person name="Huber K."/>
            <person name="Hedrich S."/>
            <person name="Rojas-Villalobos C."/>
            <person name="Quatrini R."/>
            <person name="Dinamarca M.A."/>
            <person name="Schwarz A."/>
            <person name="Canales C."/>
            <person name="Nancucheo I."/>
        </authorList>
    </citation>
    <scope>NUCLEOTIDE SEQUENCE [LARGE SCALE GENOMIC DNA]</scope>
    <source>
        <strain evidence="3 4">USS-CCA1</strain>
    </source>
</reference>
<dbReference type="Pfam" id="PF08924">
    <property type="entry name" value="Rv2525c_GlyHyd-like"/>
    <property type="match status" value="1"/>
</dbReference>
<dbReference type="InterPro" id="IPR002909">
    <property type="entry name" value="IPT_dom"/>
</dbReference>
<feature type="non-terminal residue" evidence="3">
    <location>
        <position position="554"/>
    </location>
</feature>
<name>A0ABW9QZT8_9ACTN</name>
<dbReference type="SUPFAM" id="SSF51445">
    <property type="entry name" value="(Trans)glycosidases"/>
    <property type="match status" value="1"/>
</dbReference>
<dbReference type="InterPro" id="IPR017853">
    <property type="entry name" value="GH"/>
</dbReference>
<dbReference type="SUPFAM" id="SSF81296">
    <property type="entry name" value="E set domains"/>
    <property type="match status" value="1"/>
</dbReference>
<evidence type="ECO:0000259" key="2">
    <source>
        <dbReference type="Pfam" id="PF08924"/>
    </source>
</evidence>
<dbReference type="EMBL" id="WJHE01001467">
    <property type="protein sequence ID" value="MST35146.1"/>
    <property type="molecule type" value="Genomic_DNA"/>
</dbReference>
<dbReference type="Pfam" id="PF01833">
    <property type="entry name" value="TIG"/>
    <property type="match status" value="1"/>
</dbReference>
<proteinExistence type="predicted"/>
<keyword evidence="4" id="KW-1185">Reference proteome</keyword>
<evidence type="ECO:0000313" key="4">
    <source>
        <dbReference type="Proteomes" id="UP000437736"/>
    </source>
</evidence>
<feature type="domain" description="IPT/TIG" evidence="1">
    <location>
        <begin position="243"/>
        <end position="316"/>
    </location>
</feature>
<dbReference type="SUPFAM" id="SSF101898">
    <property type="entry name" value="NHL repeat"/>
    <property type="match status" value="1"/>
</dbReference>
<evidence type="ECO:0000313" key="3">
    <source>
        <dbReference type="EMBL" id="MST35146.1"/>
    </source>
</evidence>
<accession>A0ABW9QZT8</accession>
<dbReference type="Gene3D" id="2.60.40.10">
    <property type="entry name" value="Immunoglobulins"/>
    <property type="match status" value="1"/>
</dbReference>
<comment type="caution">
    <text evidence="3">The sequence shown here is derived from an EMBL/GenBank/DDBJ whole genome shotgun (WGS) entry which is preliminary data.</text>
</comment>
<dbReference type="InterPro" id="IPR014756">
    <property type="entry name" value="Ig_E-set"/>
</dbReference>
<evidence type="ECO:0000259" key="1">
    <source>
        <dbReference type="Pfam" id="PF01833"/>
    </source>
</evidence>
<sequence>MRPAVGRAVATVLGFDACGAPSTSTMAAWLRSSPYRAVGVYLGGANAACGGEGLSPSWVTTETAAGWDLIPIYVGLQAPCADQSGLAPIQPAKAAAEGAAAAQDAASEAAANAMAPGSPIYFDMEAWNTANASCSAAVVNFIESWTTTLHDLGYWSGIYGSADSGIAQDIAPLYGRPGAPDDLWFAQWDGSTSLTSPYFPSTDWPGDSRLKQYSGNVTQTYGGATINLDQDSITGAVVGLGQPVVVSMSSVAGAPESQLIITGAHFATASTTVSFGGVLSPQVTVSSSGSLVATVPPTVPGPTEVTVTTGGGGTSAINAASAYTVRADVAAAADARSGGYWSVTAAGNVVNVNAPWFGSKAGAALPAGIVGMAADPATGGYWLVSADGNVYNFDAPWFGSPFGRAPHGSVVGMAADPSTGGYWVVTGTGHVYQYHAPWLGSPFGHLPSGASVVGMAADPSTGGYWVVTSAGNVVNYRAPWFGSPFGRLPSGASVVGMAADPSGPGYWLATDTGAVDAYGAASLGGLTTPPATPVVAITPTATGYQLLTAGGGLQ</sequence>
<organism evidence="3 4">
    <name type="scientific">Acidiferrimicrobium australe</name>
    <dbReference type="NCBI Taxonomy" id="2664430"/>
    <lineage>
        <taxon>Bacteria</taxon>
        <taxon>Bacillati</taxon>
        <taxon>Actinomycetota</taxon>
        <taxon>Acidimicrobiia</taxon>
        <taxon>Acidimicrobiales</taxon>
        <taxon>Acidimicrobiaceae</taxon>
        <taxon>Acidiferrimicrobium</taxon>
    </lineage>
</organism>
<gene>
    <name evidence="3" type="ORF">GHK86_20740</name>
</gene>
<protein>
    <submittedName>
        <fullName evidence="3">DUF1906 domain-containing protein</fullName>
    </submittedName>
</protein>
<dbReference type="InterPro" id="IPR015020">
    <property type="entry name" value="Rv2525c-like_Glyco_Hydro-like"/>
</dbReference>
<feature type="domain" description="Rv2525c-like glycoside hydrolase-like" evidence="2">
    <location>
        <begin position="30"/>
        <end position="232"/>
    </location>
</feature>
<dbReference type="Gene3D" id="3.20.20.80">
    <property type="entry name" value="Glycosidases"/>
    <property type="match status" value="1"/>
</dbReference>
<dbReference type="Proteomes" id="UP000437736">
    <property type="component" value="Unassembled WGS sequence"/>
</dbReference>
<dbReference type="InterPro" id="IPR013783">
    <property type="entry name" value="Ig-like_fold"/>
</dbReference>